<proteinExistence type="predicted"/>
<dbReference type="OrthoDB" id="1765983at2"/>
<keyword evidence="3" id="KW-1185">Reference proteome</keyword>
<dbReference type="InterPro" id="IPR036286">
    <property type="entry name" value="LexA/Signal_pep-like_sf"/>
</dbReference>
<comment type="caution">
    <text evidence="2">The sequence shown here is derived from an EMBL/GenBank/DDBJ whole genome shotgun (WGS) entry which is preliminary data.</text>
</comment>
<gene>
    <name evidence="2" type="ORF">HMP0721_0731</name>
</gene>
<dbReference type="EMBL" id="AEQN01000011">
    <property type="protein sequence ID" value="EFV02308.1"/>
    <property type="molecule type" value="Genomic_DNA"/>
</dbReference>
<dbReference type="Pfam" id="PF00717">
    <property type="entry name" value="Peptidase_S24"/>
    <property type="match status" value="1"/>
</dbReference>
<dbReference type="HOGENOM" id="CLU_1968627_0_0_9"/>
<accession>E6MFE8</accession>
<organism evidence="2 3">
    <name type="scientific">Pseudoramibacter alactolyticus ATCC 23263</name>
    <dbReference type="NCBI Taxonomy" id="887929"/>
    <lineage>
        <taxon>Bacteria</taxon>
        <taxon>Bacillati</taxon>
        <taxon>Bacillota</taxon>
        <taxon>Clostridia</taxon>
        <taxon>Eubacteriales</taxon>
        <taxon>Eubacteriaceae</taxon>
        <taxon>Pseudoramibacter</taxon>
    </lineage>
</organism>
<dbReference type="eggNOG" id="COG1974">
    <property type="taxonomic scope" value="Bacteria"/>
</dbReference>
<feature type="domain" description="Peptidase S24/S26A/S26B/S26C" evidence="1">
    <location>
        <begin position="24"/>
        <end position="119"/>
    </location>
</feature>
<sequence length="127" mass="14428">MKWNRNVAAFAPSAPYLVDRAETTWDEIPRTQKRGQAYIYVSVMDNSMYDRYTKGDLVIIKLTDDLSENLTGDALVQLPDASVCLKKIEMTSRRIKLIDRNELDPQSLSYPKAEVTILGFPTSVIRA</sequence>
<dbReference type="AlphaFoldDB" id="E6MFE8"/>
<name>E6MFE8_9FIRM</name>
<evidence type="ECO:0000313" key="2">
    <source>
        <dbReference type="EMBL" id="EFV02308.1"/>
    </source>
</evidence>
<dbReference type="InterPro" id="IPR015927">
    <property type="entry name" value="Peptidase_S24_S26A/B/C"/>
</dbReference>
<reference evidence="2 3" key="1">
    <citation type="submission" date="2010-12" db="EMBL/GenBank/DDBJ databases">
        <authorList>
            <person name="Muzny D."/>
            <person name="Qin X."/>
            <person name="Deng J."/>
            <person name="Jiang H."/>
            <person name="Liu Y."/>
            <person name="Qu J."/>
            <person name="Song X.-Z."/>
            <person name="Zhang L."/>
            <person name="Thornton R."/>
            <person name="Coyle M."/>
            <person name="Francisco L."/>
            <person name="Jackson L."/>
            <person name="Javaid M."/>
            <person name="Korchina V."/>
            <person name="Kovar C."/>
            <person name="Mata R."/>
            <person name="Mathew T."/>
            <person name="Ngo R."/>
            <person name="Nguyen L."/>
            <person name="Nguyen N."/>
            <person name="Okwuonu G."/>
            <person name="Ongeri F."/>
            <person name="Pham C."/>
            <person name="Simmons D."/>
            <person name="Wilczek-Boney K."/>
            <person name="Hale W."/>
            <person name="Jakkamsetti A."/>
            <person name="Pham P."/>
            <person name="Ruth R."/>
            <person name="San Lucas F."/>
            <person name="Warren J."/>
            <person name="Zhang J."/>
            <person name="Zhao Z."/>
            <person name="Zhou C."/>
            <person name="Zhu D."/>
            <person name="Lee S."/>
            <person name="Bess C."/>
            <person name="Blankenburg K."/>
            <person name="Forbes L."/>
            <person name="Fu Q."/>
            <person name="Gubbala S."/>
            <person name="Hirani K."/>
            <person name="Jayaseelan J.C."/>
            <person name="Lara F."/>
            <person name="Munidasa M."/>
            <person name="Palculict T."/>
            <person name="Patil S."/>
            <person name="Pu L.-L."/>
            <person name="Saada N."/>
            <person name="Tang L."/>
            <person name="Weissenberger G."/>
            <person name="Zhu Y."/>
            <person name="Hemphill L."/>
            <person name="Shang Y."/>
            <person name="Youmans B."/>
            <person name="Ayvaz T."/>
            <person name="Ross M."/>
            <person name="Santibanez J."/>
            <person name="Aqrawi P."/>
            <person name="Gross S."/>
            <person name="Joshi V."/>
            <person name="Fowler G."/>
            <person name="Nazareth L."/>
            <person name="Reid J."/>
            <person name="Worley K."/>
            <person name="Petrosino J."/>
            <person name="Highlander S."/>
            <person name="Gibbs R."/>
        </authorList>
    </citation>
    <scope>NUCLEOTIDE SEQUENCE [LARGE SCALE GENOMIC DNA]</scope>
    <source>
        <strain evidence="2 3">ATCC 23263</strain>
    </source>
</reference>
<dbReference type="SUPFAM" id="SSF51306">
    <property type="entry name" value="LexA/Signal peptidase"/>
    <property type="match status" value="1"/>
</dbReference>
<dbReference type="RefSeq" id="WP_006598155.1">
    <property type="nucleotide sequence ID" value="NZ_GL622359.1"/>
</dbReference>
<dbReference type="Gene3D" id="2.10.109.10">
    <property type="entry name" value="Umud Fragment, subunit A"/>
    <property type="match status" value="1"/>
</dbReference>
<dbReference type="STRING" id="887929.HMP0721_0731"/>
<evidence type="ECO:0000313" key="3">
    <source>
        <dbReference type="Proteomes" id="UP000004754"/>
    </source>
</evidence>
<protein>
    <recommendedName>
        <fullName evidence="1">Peptidase S24/S26A/S26B/S26C domain-containing protein</fullName>
    </recommendedName>
</protein>
<evidence type="ECO:0000259" key="1">
    <source>
        <dbReference type="Pfam" id="PF00717"/>
    </source>
</evidence>
<dbReference type="Proteomes" id="UP000004754">
    <property type="component" value="Unassembled WGS sequence"/>
</dbReference>